<name>A0A4Q7NFG8_9BURK</name>
<evidence type="ECO:0000313" key="4">
    <source>
        <dbReference type="Proteomes" id="UP000292445"/>
    </source>
</evidence>
<dbReference type="OrthoDB" id="8858868at2"/>
<comment type="similarity">
    <text evidence="1">Belongs to the UPF0065 (bug) family.</text>
</comment>
<dbReference type="InterPro" id="IPR005064">
    <property type="entry name" value="BUG"/>
</dbReference>
<dbReference type="SUPFAM" id="SSF53850">
    <property type="entry name" value="Periplasmic binding protein-like II"/>
    <property type="match status" value="1"/>
</dbReference>
<dbReference type="AlphaFoldDB" id="A0A4Q7NFG8"/>
<evidence type="ECO:0000256" key="2">
    <source>
        <dbReference type="SAM" id="SignalP"/>
    </source>
</evidence>
<sequence length="322" mass="33612">MKKTSTLLLAATLAAAAGPAAGAYPDRPIRMIVGFAAGGPTDVIARVLAQEMTRSLGHPVVVENKAGANSLIATREVAAAAADGYTVLFASLSHNVNWLLLGAKAGYDPLKDFAPVSNAASLPMVAVTAYQSPIQSMKQLIEQARAKPDTISYGSAGNGGSAHLAGAMLSTMAKARMIHVPFRGNGPALTEVMAGRVSFMFYPIIGVAANVQEKRLKVLAVGTPQAGAEFPGVPSMADVGFPDFQDTAPWVGLLAPAGTPRPVVQKLNQSMVEALRQPEVQKRLKELGAEVIGDTPEAFGTFLVQDQKRWAEVIKAAGITAE</sequence>
<evidence type="ECO:0000256" key="1">
    <source>
        <dbReference type="ARBA" id="ARBA00006987"/>
    </source>
</evidence>
<dbReference type="Proteomes" id="UP000292445">
    <property type="component" value="Unassembled WGS sequence"/>
</dbReference>
<feature type="signal peptide" evidence="2">
    <location>
        <begin position="1"/>
        <end position="23"/>
    </location>
</feature>
<dbReference type="RefSeq" id="WP_130360020.1">
    <property type="nucleotide sequence ID" value="NZ_SGXC01000002.1"/>
</dbReference>
<evidence type="ECO:0000313" key="3">
    <source>
        <dbReference type="EMBL" id="RZS81912.1"/>
    </source>
</evidence>
<gene>
    <name evidence="3" type="ORF">EV675_4543</name>
</gene>
<proteinExistence type="inferred from homology"/>
<dbReference type="EMBL" id="SGXC01000002">
    <property type="protein sequence ID" value="RZS81912.1"/>
    <property type="molecule type" value="Genomic_DNA"/>
</dbReference>
<accession>A0A4Q7NFG8</accession>
<keyword evidence="4" id="KW-1185">Reference proteome</keyword>
<comment type="caution">
    <text evidence="3">The sequence shown here is derived from an EMBL/GenBank/DDBJ whole genome shotgun (WGS) entry which is preliminary data.</text>
</comment>
<dbReference type="Gene3D" id="3.40.190.10">
    <property type="entry name" value="Periplasmic binding protein-like II"/>
    <property type="match status" value="1"/>
</dbReference>
<dbReference type="PANTHER" id="PTHR42928:SF5">
    <property type="entry name" value="BLR1237 PROTEIN"/>
    <property type="match status" value="1"/>
</dbReference>
<keyword evidence="3" id="KW-0675">Receptor</keyword>
<dbReference type="CDD" id="cd13578">
    <property type="entry name" value="PBP2_Bug27"/>
    <property type="match status" value="1"/>
</dbReference>
<dbReference type="PANTHER" id="PTHR42928">
    <property type="entry name" value="TRICARBOXYLATE-BINDING PROTEIN"/>
    <property type="match status" value="1"/>
</dbReference>
<reference evidence="3 4" key="1">
    <citation type="submission" date="2019-02" db="EMBL/GenBank/DDBJ databases">
        <title>Genomic Encyclopedia of Type Strains, Phase IV (KMG-IV): sequencing the most valuable type-strain genomes for metagenomic binning, comparative biology and taxonomic classification.</title>
        <authorList>
            <person name="Goeker M."/>
        </authorList>
    </citation>
    <scope>NUCLEOTIDE SEQUENCE [LARGE SCALE GENOMIC DNA]</scope>
    <source>
        <strain evidence="3 4">K24</strain>
    </source>
</reference>
<organism evidence="3 4">
    <name type="scientific">Pigmentiphaga kullae</name>
    <dbReference type="NCBI Taxonomy" id="151784"/>
    <lineage>
        <taxon>Bacteria</taxon>
        <taxon>Pseudomonadati</taxon>
        <taxon>Pseudomonadota</taxon>
        <taxon>Betaproteobacteria</taxon>
        <taxon>Burkholderiales</taxon>
        <taxon>Alcaligenaceae</taxon>
        <taxon>Pigmentiphaga</taxon>
    </lineage>
</organism>
<protein>
    <submittedName>
        <fullName evidence="3">Tripartite-type tricarboxylate transporter receptor subunit TctC</fullName>
    </submittedName>
</protein>
<keyword evidence="2" id="KW-0732">Signal</keyword>
<dbReference type="InterPro" id="IPR042100">
    <property type="entry name" value="Bug_dom1"/>
</dbReference>
<dbReference type="Gene3D" id="3.40.190.150">
    <property type="entry name" value="Bordetella uptake gene, domain 1"/>
    <property type="match status" value="1"/>
</dbReference>
<feature type="chain" id="PRO_5020955076" evidence="2">
    <location>
        <begin position="24"/>
        <end position="322"/>
    </location>
</feature>
<dbReference type="PIRSF" id="PIRSF017082">
    <property type="entry name" value="YflP"/>
    <property type="match status" value="1"/>
</dbReference>
<dbReference type="Pfam" id="PF03401">
    <property type="entry name" value="TctC"/>
    <property type="match status" value="1"/>
</dbReference>